<dbReference type="Proteomes" id="UP000620147">
    <property type="component" value="Unassembled WGS sequence"/>
</dbReference>
<accession>A0ABQ1DX43</accession>
<gene>
    <name evidence="1" type="ORF">BUFA31_04180</name>
</gene>
<name>A0ABQ1DX43_9FIRM</name>
<dbReference type="RefSeq" id="WP_118728842.1">
    <property type="nucleotide sequence ID" value="NZ_BLYJ01000003.1"/>
</dbReference>
<organism evidence="1 2">
    <name type="scientific">Butyricicoccus faecihominis</name>
    <dbReference type="NCBI Taxonomy" id="1712515"/>
    <lineage>
        <taxon>Bacteria</taxon>
        <taxon>Bacillati</taxon>
        <taxon>Bacillota</taxon>
        <taxon>Clostridia</taxon>
        <taxon>Eubacteriales</taxon>
        <taxon>Butyricicoccaceae</taxon>
        <taxon>Butyricicoccus</taxon>
    </lineage>
</organism>
<evidence type="ECO:0000313" key="2">
    <source>
        <dbReference type="Proteomes" id="UP000620147"/>
    </source>
</evidence>
<evidence type="ECO:0000313" key="1">
    <source>
        <dbReference type="EMBL" id="GFO87254.1"/>
    </source>
</evidence>
<keyword evidence="2" id="KW-1185">Reference proteome</keyword>
<dbReference type="EMBL" id="BLYJ01000003">
    <property type="protein sequence ID" value="GFO87254.1"/>
    <property type="molecule type" value="Genomic_DNA"/>
</dbReference>
<proteinExistence type="predicted"/>
<sequence>MTDKQRQETYAQMLVRLSRSNFRSRFHLKTQDKQYIRDKGWNTVADHAADFVSKRLAPAEPKNDGKQTPMRGHPVFIAQHATACCCRGCLAKWHGIPQGVPLSAEQQVYIVGMLMSWMRREMEN</sequence>
<reference evidence="1 2" key="1">
    <citation type="submission" date="2020-06" db="EMBL/GenBank/DDBJ databases">
        <title>Characterization of fructooligosaccharide metabolism and fructooligosaccharide-degrading enzymes in human commensal butyrate producers.</title>
        <authorList>
            <person name="Tanno H."/>
            <person name="Fujii T."/>
            <person name="Hirano K."/>
            <person name="Maeno S."/>
            <person name="Tonozuka T."/>
            <person name="Sakamoto M."/>
            <person name="Ohkuma M."/>
            <person name="Tochio T."/>
            <person name="Endo A."/>
        </authorList>
    </citation>
    <scope>NUCLEOTIDE SEQUENCE [LARGE SCALE GENOMIC DNA]</scope>
    <source>
        <strain evidence="1 2">JCM 31056</strain>
    </source>
</reference>
<protein>
    <submittedName>
        <fullName evidence="1">DUF4186 domain-containing protein</fullName>
    </submittedName>
</protein>
<dbReference type="Pfam" id="PF13811">
    <property type="entry name" value="DUF4186"/>
    <property type="match status" value="1"/>
</dbReference>
<comment type="caution">
    <text evidence="1">The sequence shown here is derived from an EMBL/GenBank/DDBJ whole genome shotgun (WGS) entry which is preliminary data.</text>
</comment>
<dbReference type="InterPro" id="IPR020378">
    <property type="entry name" value="DUF4186"/>
</dbReference>